<accession>A0A2S4L4J9</accession>
<dbReference type="FunFam" id="3.60.70.12:FF:000004">
    <property type="entry name" value="Beta-peptidyl aminopeptidase BapA"/>
    <property type="match status" value="1"/>
</dbReference>
<organism evidence="2 3">
    <name type="scientific">Tolypocladium paradoxum</name>
    <dbReference type="NCBI Taxonomy" id="94208"/>
    <lineage>
        <taxon>Eukaryota</taxon>
        <taxon>Fungi</taxon>
        <taxon>Dikarya</taxon>
        <taxon>Ascomycota</taxon>
        <taxon>Pezizomycotina</taxon>
        <taxon>Sordariomycetes</taxon>
        <taxon>Hypocreomycetidae</taxon>
        <taxon>Hypocreales</taxon>
        <taxon>Ophiocordycipitaceae</taxon>
        <taxon>Tolypocladium</taxon>
    </lineage>
</organism>
<dbReference type="InterPro" id="IPR016117">
    <property type="entry name" value="ArgJ-like_dom_sf"/>
</dbReference>
<dbReference type="Gene3D" id="3.60.70.12">
    <property type="entry name" value="L-amino peptidase D-ALA esterase/amidase"/>
    <property type="match status" value="1"/>
</dbReference>
<gene>
    <name evidence="2" type="ORF">TPAR_02425</name>
</gene>
<dbReference type="SUPFAM" id="SSF56266">
    <property type="entry name" value="DmpA/ArgJ-like"/>
    <property type="match status" value="1"/>
</dbReference>
<dbReference type="PANTHER" id="PTHR36512">
    <property type="entry name" value="D-AMINOPEPTIDASE"/>
    <property type="match status" value="1"/>
</dbReference>
<dbReference type="Pfam" id="PF03576">
    <property type="entry name" value="Peptidase_S58"/>
    <property type="match status" value="1"/>
</dbReference>
<dbReference type="OrthoDB" id="2107894at2759"/>
<protein>
    <recommendedName>
        <fullName evidence="4">Beta-peptidyl aminopeptidase BapA</fullName>
    </recommendedName>
</protein>
<dbReference type="EMBL" id="PKSG01000253">
    <property type="protein sequence ID" value="POR37373.1"/>
    <property type="molecule type" value="Genomic_DNA"/>
</dbReference>
<dbReference type="AlphaFoldDB" id="A0A2S4L4J9"/>
<dbReference type="GO" id="GO:0004177">
    <property type="term" value="F:aminopeptidase activity"/>
    <property type="evidence" value="ECO:0007669"/>
    <property type="project" value="TreeGrafter"/>
</dbReference>
<evidence type="ECO:0000313" key="3">
    <source>
        <dbReference type="Proteomes" id="UP000237481"/>
    </source>
</evidence>
<evidence type="ECO:0008006" key="4">
    <source>
        <dbReference type="Google" id="ProtNLM"/>
    </source>
</evidence>
<name>A0A2S4L4J9_9HYPO</name>
<reference evidence="2 3" key="1">
    <citation type="submission" date="2018-01" db="EMBL/GenBank/DDBJ databases">
        <title>Harnessing the power of phylogenomics to disentangle the directionality and signatures of interkingdom host jumping in the parasitic fungal genus Tolypocladium.</title>
        <authorList>
            <person name="Quandt C.A."/>
            <person name="Patterson W."/>
            <person name="Spatafora J.W."/>
        </authorList>
    </citation>
    <scope>NUCLEOTIDE SEQUENCE [LARGE SCALE GENOMIC DNA]</scope>
    <source>
        <strain evidence="2 3">NRBC 100945</strain>
    </source>
</reference>
<comment type="caution">
    <text evidence="2">The sequence shown here is derived from an EMBL/GenBank/DDBJ whole genome shotgun (WGS) entry which is preliminary data.</text>
</comment>
<sequence length="390" mass="41945">MAPPQQSKRGRVRDVLPKLYLGKWSPGPLNSITDVPGVLVHTQSIQPDQDVNTGVTTILPRKDWYDYSSFAGVFRFNGCGEMTGAHWLNETGILSSPIIITATSSIGEGYRGVTEFCYRYHRNLHGDVDLFMFPLVAETFDGFLSDPARFAVTPQHVMEGIKKATAGPVPEGNTGGGTGMICHRYKGGTGSSSRTIKGFSAEEEEVTYTVGVLVQANYGAAENLRIGGVPVGRILKSEGAAPSEPSGDGTCRQPRKDGSIIVIVATDAPLIPIQLQRLATRATVGLGKVGGYGSNTSGDIFLAFSTGNKVPSQKLSMSQGPKLDPYKPLPRPVQMTDNDTIDSLFEAAADATEEAIYNAMFMAEPMTGFKDRHIDALDLDKVKGILEKRL</sequence>
<evidence type="ECO:0000256" key="1">
    <source>
        <dbReference type="ARBA" id="ARBA00007068"/>
    </source>
</evidence>
<dbReference type="Proteomes" id="UP000237481">
    <property type="component" value="Unassembled WGS sequence"/>
</dbReference>
<proteinExistence type="inferred from homology"/>
<comment type="similarity">
    <text evidence="1">Belongs to the peptidase S58 family.</text>
</comment>
<dbReference type="PANTHER" id="PTHR36512:SF3">
    <property type="entry name" value="BLR5678 PROTEIN"/>
    <property type="match status" value="1"/>
</dbReference>
<dbReference type="InterPro" id="IPR005321">
    <property type="entry name" value="Peptidase_S58_DmpA"/>
</dbReference>
<evidence type="ECO:0000313" key="2">
    <source>
        <dbReference type="EMBL" id="POR37373.1"/>
    </source>
</evidence>
<keyword evidence="3" id="KW-1185">Reference proteome</keyword>